<dbReference type="PANTHER" id="PTHR24291:SF50">
    <property type="entry name" value="BIFUNCTIONAL ALBAFLAVENONE MONOOXYGENASE_TERPENE SYNTHASE"/>
    <property type="match status" value="1"/>
</dbReference>
<evidence type="ECO:0000256" key="8">
    <source>
        <dbReference type="RuleBase" id="RU000461"/>
    </source>
</evidence>
<dbReference type="InterPro" id="IPR001128">
    <property type="entry name" value="Cyt_P450"/>
</dbReference>
<dbReference type="Proteomes" id="UP000242146">
    <property type="component" value="Unassembled WGS sequence"/>
</dbReference>
<comment type="caution">
    <text evidence="9">The sequence shown here is derived from an EMBL/GenBank/DDBJ whole genome shotgun (WGS) entry which is preliminary data.</text>
</comment>
<dbReference type="InterPro" id="IPR050196">
    <property type="entry name" value="Cytochrome_P450_Monoox"/>
</dbReference>
<keyword evidence="2 7" id="KW-0349">Heme</keyword>
<evidence type="ECO:0000313" key="9">
    <source>
        <dbReference type="EMBL" id="ORX55729.1"/>
    </source>
</evidence>
<dbReference type="AlphaFoldDB" id="A0A1X2GKD7"/>
<keyword evidence="3 7" id="KW-0479">Metal-binding</keyword>
<evidence type="ECO:0000256" key="2">
    <source>
        <dbReference type="ARBA" id="ARBA00022617"/>
    </source>
</evidence>
<organism evidence="9 10">
    <name type="scientific">Hesseltinella vesiculosa</name>
    <dbReference type="NCBI Taxonomy" id="101127"/>
    <lineage>
        <taxon>Eukaryota</taxon>
        <taxon>Fungi</taxon>
        <taxon>Fungi incertae sedis</taxon>
        <taxon>Mucoromycota</taxon>
        <taxon>Mucoromycotina</taxon>
        <taxon>Mucoromycetes</taxon>
        <taxon>Mucorales</taxon>
        <taxon>Cunninghamellaceae</taxon>
        <taxon>Hesseltinella</taxon>
    </lineage>
</organism>
<feature type="binding site" description="axial binding residue" evidence="7">
    <location>
        <position position="396"/>
    </location>
    <ligand>
        <name>heme</name>
        <dbReference type="ChEBI" id="CHEBI:30413"/>
    </ligand>
    <ligandPart>
        <name>Fe</name>
        <dbReference type="ChEBI" id="CHEBI:18248"/>
    </ligandPart>
</feature>
<comment type="cofactor">
    <cofactor evidence="7">
        <name>heme</name>
        <dbReference type="ChEBI" id="CHEBI:30413"/>
    </cofactor>
</comment>
<dbReference type="InterPro" id="IPR036396">
    <property type="entry name" value="Cyt_P450_sf"/>
</dbReference>
<dbReference type="EMBL" id="MCGT01000011">
    <property type="protein sequence ID" value="ORX55729.1"/>
    <property type="molecule type" value="Genomic_DNA"/>
</dbReference>
<reference evidence="9 10" key="1">
    <citation type="submission" date="2016-07" db="EMBL/GenBank/DDBJ databases">
        <title>Pervasive Adenine N6-methylation of Active Genes in Fungi.</title>
        <authorList>
            <consortium name="DOE Joint Genome Institute"/>
            <person name="Mondo S.J."/>
            <person name="Dannebaum R.O."/>
            <person name="Kuo R.C."/>
            <person name="Labutti K."/>
            <person name="Haridas S."/>
            <person name="Kuo A."/>
            <person name="Salamov A."/>
            <person name="Ahrendt S.R."/>
            <person name="Lipzen A."/>
            <person name="Sullivan W."/>
            <person name="Andreopoulos W.B."/>
            <person name="Clum A."/>
            <person name="Lindquist E."/>
            <person name="Daum C."/>
            <person name="Ramamoorthy G.K."/>
            <person name="Gryganskyi A."/>
            <person name="Culley D."/>
            <person name="Magnuson J.K."/>
            <person name="James T.Y."/>
            <person name="O'Malley M.A."/>
            <person name="Stajich J.E."/>
            <person name="Spatafora J.W."/>
            <person name="Visel A."/>
            <person name="Grigoriev I.V."/>
        </authorList>
    </citation>
    <scope>NUCLEOTIDE SEQUENCE [LARGE SCALE GENOMIC DNA]</scope>
    <source>
        <strain evidence="9 10">NRRL 3301</strain>
    </source>
</reference>
<dbReference type="Pfam" id="PF00067">
    <property type="entry name" value="p450"/>
    <property type="match status" value="2"/>
</dbReference>
<evidence type="ECO:0000256" key="1">
    <source>
        <dbReference type="ARBA" id="ARBA00010617"/>
    </source>
</evidence>
<accession>A0A1X2GKD7</accession>
<evidence type="ECO:0000256" key="5">
    <source>
        <dbReference type="ARBA" id="ARBA00023004"/>
    </source>
</evidence>
<evidence type="ECO:0000256" key="6">
    <source>
        <dbReference type="ARBA" id="ARBA00023033"/>
    </source>
</evidence>
<dbReference type="PRINTS" id="PR00385">
    <property type="entry name" value="P450"/>
</dbReference>
<dbReference type="GO" id="GO:0016705">
    <property type="term" value="F:oxidoreductase activity, acting on paired donors, with incorporation or reduction of molecular oxygen"/>
    <property type="evidence" value="ECO:0007669"/>
    <property type="project" value="InterPro"/>
</dbReference>
<dbReference type="GO" id="GO:0005506">
    <property type="term" value="F:iron ion binding"/>
    <property type="evidence" value="ECO:0007669"/>
    <property type="project" value="InterPro"/>
</dbReference>
<sequence>MDFFEKYVAKYTDTKGKRVGLGAAVSLILVGRYLYDLGRPPKHLRALPFANKWAVMKRSIMRGQPITATYEDLYMPLLKKGNGLFVSPERSGWCVQVAHPLAVKQVLMKSDIFPKLAITAAPGTLGYKLGGNANIVFAVDQVWKRHRKIVNPAFHRQLPIKLFGDTAVHFFKVLEREHARTDVFVIDFFKYMEKLTLDVIGHAGFGEMRGEGQLSKEELMNNLIIFFIAGHDTTATALSAAVYWLSKHPDIQEKARQEINRVLCPEGQQEPNSDILPTVEHIKEFKYLNQIIKEGIYWYHISSSAHLSSSSALRLDGPATILATPRVASKDVELAGSGIVIPKGTKLNINVYGMHHWHAIWKDPDTFNPDRFAEGGEADQKTGLAWTPFSNGQRQCLGMGFSLNEQRVVLAMLLRRYEFSLPEDSIHHDSYVTTTSALLTPVNLKIQFKKRF</sequence>
<dbReference type="InterPro" id="IPR002401">
    <property type="entry name" value="Cyt_P450_E_grp-I"/>
</dbReference>
<dbReference type="STRING" id="101127.A0A1X2GKD7"/>
<gene>
    <name evidence="9" type="ORF">DM01DRAFT_314886</name>
</gene>
<dbReference type="PROSITE" id="PS00086">
    <property type="entry name" value="CYTOCHROME_P450"/>
    <property type="match status" value="1"/>
</dbReference>
<evidence type="ECO:0000313" key="10">
    <source>
        <dbReference type="Proteomes" id="UP000242146"/>
    </source>
</evidence>
<dbReference type="PRINTS" id="PR00463">
    <property type="entry name" value="EP450I"/>
</dbReference>
<dbReference type="OrthoDB" id="1470350at2759"/>
<evidence type="ECO:0000256" key="7">
    <source>
        <dbReference type="PIRSR" id="PIRSR602401-1"/>
    </source>
</evidence>
<keyword evidence="4 8" id="KW-0560">Oxidoreductase</keyword>
<keyword evidence="5 7" id="KW-0408">Iron</keyword>
<dbReference type="SUPFAM" id="SSF48264">
    <property type="entry name" value="Cytochrome P450"/>
    <property type="match status" value="1"/>
</dbReference>
<evidence type="ECO:0000256" key="4">
    <source>
        <dbReference type="ARBA" id="ARBA00023002"/>
    </source>
</evidence>
<dbReference type="PANTHER" id="PTHR24291">
    <property type="entry name" value="CYTOCHROME P450 FAMILY 4"/>
    <property type="match status" value="1"/>
</dbReference>
<dbReference type="GO" id="GO:0004497">
    <property type="term" value="F:monooxygenase activity"/>
    <property type="evidence" value="ECO:0007669"/>
    <property type="project" value="UniProtKB-KW"/>
</dbReference>
<evidence type="ECO:0000256" key="3">
    <source>
        <dbReference type="ARBA" id="ARBA00022723"/>
    </source>
</evidence>
<keyword evidence="6 8" id="KW-0503">Monooxygenase</keyword>
<dbReference type="GO" id="GO:0020037">
    <property type="term" value="F:heme binding"/>
    <property type="evidence" value="ECO:0007669"/>
    <property type="project" value="InterPro"/>
</dbReference>
<name>A0A1X2GKD7_9FUNG</name>
<dbReference type="InterPro" id="IPR017972">
    <property type="entry name" value="Cyt_P450_CS"/>
</dbReference>
<comment type="similarity">
    <text evidence="1 8">Belongs to the cytochrome P450 family.</text>
</comment>
<protein>
    <submittedName>
        <fullName evidence="9">Cytochrome P450</fullName>
    </submittedName>
</protein>
<keyword evidence="10" id="KW-1185">Reference proteome</keyword>
<proteinExistence type="inferred from homology"/>
<dbReference type="Gene3D" id="1.10.630.10">
    <property type="entry name" value="Cytochrome P450"/>
    <property type="match status" value="2"/>
</dbReference>